<accession>A0A9W3WYC6</accession>
<feature type="chain" id="PRO_5040819262" description="Peptidase M84" evidence="1">
    <location>
        <begin position="30"/>
        <end position="253"/>
    </location>
</feature>
<dbReference type="Pfam" id="PF13688">
    <property type="entry name" value="Reprolysin_5"/>
    <property type="match status" value="1"/>
</dbReference>
<dbReference type="Gene3D" id="3.40.390.10">
    <property type="entry name" value="Collagenase (Catalytic Domain)"/>
    <property type="match status" value="1"/>
</dbReference>
<sequence>MNFKRMITALACSTLFLLPLTSIPTHAHAQEIDTHQHSISSKLPVIGDPLPKVNPDKVTTPLPFLPSDIENTNSLLHALSPIRTVTILIAADEEYRAAHPDDWKTITAQMVEKADNSFWAEHNINFIVKGYVKWKSDGANSSAILADLNAEWKNNTQYDFVIGFTEDSKFTAGGIAYVYPSAPQSGISVVLDQGTTSTPYAIQHEWSHNYGLSHDASGSGIKCMMNYDYAYSVNYWDGAHDALIESHRTWYGS</sequence>
<dbReference type="GO" id="GO:0008237">
    <property type="term" value="F:metallopeptidase activity"/>
    <property type="evidence" value="ECO:0007669"/>
    <property type="project" value="InterPro"/>
</dbReference>
<reference evidence="2 3" key="1">
    <citation type="submission" date="2016-04" db="EMBL/GenBank/DDBJ databases">
        <title>High quality genome of the nematocidal Bacillus thuringiensis MYBT18246.</title>
        <authorList>
            <person name="Hollensteiner J."/>
            <person name="Poehlein A."/>
            <person name="Sproeer C."/>
            <person name="Bunk B."/>
            <person name="Rosenstiel P."/>
            <person name="Schulenburg H."/>
            <person name="Liesegang H."/>
        </authorList>
    </citation>
    <scope>NUCLEOTIDE SEQUENCE [LARGE SCALE GENOMIC DNA]</scope>
    <source>
        <strain evidence="2 3">MYBT18246</strain>
    </source>
</reference>
<dbReference type="SUPFAM" id="SSF55486">
    <property type="entry name" value="Metalloproteases ('zincins'), catalytic domain"/>
    <property type="match status" value="1"/>
</dbReference>
<evidence type="ECO:0000313" key="2">
    <source>
        <dbReference type="EMBL" id="ANS45842.1"/>
    </source>
</evidence>
<evidence type="ECO:0000256" key="1">
    <source>
        <dbReference type="SAM" id="SignalP"/>
    </source>
</evidence>
<feature type="signal peptide" evidence="1">
    <location>
        <begin position="1"/>
        <end position="29"/>
    </location>
</feature>
<name>A0A9W3WYC6_BACTU</name>
<protein>
    <recommendedName>
        <fullName evidence="4">Peptidase M84</fullName>
    </recommendedName>
</protein>
<dbReference type="RefSeq" id="WP_065481663.1">
    <property type="nucleotide sequence ID" value="NZ_CP015350.1"/>
</dbReference>
<gene>
    <name evidence="2" type="ORF">BT246_04040</name>
</gene>
<dbReference type="AlphaFoldDB" id="A0A9W3WYC6"/>
<dbReference type="InterPro" id="IPR024079">
    <property type="entry name" value="MetalloPept_cat_dom_sf"/>
</dbReference>
<organism evidence="2 3">
    <name type="scientific">Bacillus thuringiensis</name>
    <dbReference type="NCBI Taxonomy" id="1428"/>
    <lineage>
        <taxon>Bacteria</taxon>
        <taxon>Bacillati</taxon>
        <taxon>Bacillota</taxon>
        <taxon>Bacilli</taxon>
        <taxon>Bacillales</taxon>
        <taxon>Bacillaceae</taxon>
        <taxon>Bacillus</taxon>
        <taxon>Bacillus cereus group</taxon>
    </lineage>
</organism>
<evidence type="ECO:0000313" key="3">
    <source>
        <dbReference type="Proteomes" id="UP000092743"/>
    </source>
</evidence>
<keyword evidence="1" id="KW-0732">Signal</keyword>
<dbReference type="EMBL" id="CP015350">
    <property type="protein sequence ID" value="ANS45842.1"/>
    <property type="molecule type" value="Genomic_DNA"/>
</dbReference>
<dbReference type="Proteomes" id="UP000092743">
    <property type="component" value="Chromosome"/>
</dbReference>
<evidence type="ECO:0008006" key="4">
    <source>
        <dbReference type="Google" id="ProtNLM"/>
    </source>
</evidence>
<proteinExistence type="predicted"/>